<evidence type="ECO:0000256" key="1">
    <source>
        <dbReference type="ARBA" id="ARBA00022475"/>
    </source>
</evidence>
<dbReference type="InterPro" id="IPR042101">
    <property type="entry name" value="SRP54_N_sf"/>
</dbReference>
<keyword evidence="6 9" id="KW-0472">Membrane</keyword>
<dbReference type="InterPro" id="IPR003593">
    <property type="entry name" value="AAA+_ATPase"/>
</dbReference>
<dbReference type="CDD" id="cd17874">
    <property type="entry name" value="FtsY"/>
    <property type="match status" value="1"/>
</dbReference>
<dbReference type="EMBL" id="CP102381">
    <property type="protein sequence ID" value="WEJ62418.1"/>
    <property type="molecule type" value="Genomic_DNA"/>
</dbReference>
<feature type="compositionally biased region" description="Basic and acidic residues" evidence="10">
    <location>
        <begin position="10"/>
        <end position="26"/>
    </location>
</feature>
<gene>
    <name evidence="9 12" type="primary">ftsY</name>
    <name evidence="12" type="ORF">NR989_10405</name>
</gene>
<keyword evidence="1 9" id="KW-1003">Cell membrane</keyword>
<dbReference type="PROSITE" id="PS00300">
    <property type="entry name" value="SRP54"/>
    <property type="match status" value="1"/>
</dbReference>
<dbReference type="SMART" id="SM00963">
    <property type="entry name" value="SRP54_N"/>
    <property type="match status" value="1"/>
</dbReference>
<evidence type="ECO:0000256" key="9">
    <source>
        <dbReference type="HAMAP-Rule" id="MF_00920"/>
    </source>
</evidence>
<evidence type="ECO:0000313" key="13">
    <source>
        <dbReference type="Proteomes" id="UP001222275"/>
    </source>
</evidence>
<organism evidence="12 13">
    <name type="scientific">Thiomicrorhabdus lithotrophica</name>
    <dbReference type="NCBI Taxonomy" id="2949997"/>
    <lineage>
        <taxon>Bacteria</taxon>
        <taxon>Pseudomonadati</taxon>
        <taxon>Pseudomonadota</taxon>
        <taxon>Gammaproteobacteria</taxon>
        <taxon>Thiotrichales</taxon>
        <taxon>Piscirickettsiaceae</taxon>
        <taxon>Thiomicrorhabdus</taxon>
    </lineage>
</organism>
<dbReference type="InterPro" id="IPR004390">
    <property type="entry name" value="SR_rcpt_FtsY"/>
</dbReference>
<evidence type="ECO:0000256" key="5">
    <source>
        <dbReference type="ARBA" id="ARBA00023134"/>
    </source>
</evidence>
<keyword evidence="2 9" id="KW-0963">Cytoplasm</keyword>
<dbReference type="SMART" id="SM00382">
    <property type="entry name" value="AAA"/>
    <property type="match status" value="1"/>
</dbReference>
<evidence type="ECO:0000256" key="6">
    <source>
        <dbReference type="ARBA" id="ARBA00023136"/>
    </source>
</evidence>
<sequence>MFSFLRRKKNVEETSEQHIDQNRIEDNQVEEIQQPLQETPQPDEELPSVKDGGQTGSDTSLEPKNEDVEQSTTVNDSEVSLETPEEQKTLEIEVVSEKVETNPIAEEQEKQSFFTRLKKGLSKTRQSFTESLASLVLGRKEIDDDLLDDLEMILLTADVGIDATDKIIKNLTEQVSRKELKDPEALITALKLQLQAIIDPMSSPLEIDTHLAKEQGPFVILMVGINGVGKTTTIGKLAKKYQLEGKSVMLAAGDTFRAAAVEQLQTWGERNNVPVMAQKTGADSAAVIFDAIQSAKAKKIDVLIADTAGRLHTQSNLMEELKKVKRVIAKVDDTAPHEVMLVIDAGTGQNALNQAQQFQEAVDVSGITLTKLDGTAKGGIVFALAEQRQIPIRFIGVGESIDDLRTFNSKSFTEALFDQSNNS</sequence>
<dbReference type="Pfam" id="PF02881">
    <property type="entry name" value="SRP54_N"/>
    <property type="match status" value="1"/>
</dbReference>
<comment type="subcellular location">
    <subcellularLocation>
        <location evidence="9">Cell membrane</location>
        <topology evidence="9">Peripheral membrane protein</topology>
        <orientation evidence="9">Cytoplasmic side</orientation>
    </subcellularLocation>
    <subcellularLocation>
        <location evidence="9">Cytoplasm</location>
    </subcellularLocation>
</comment>
<dbReference type="Gene3D" id="1.20.120.140">
    <property type="entry name" value="Signal recognition particle SRP54, nucleotide-binding domain"/>
    <property type="match status" value="1"/>
</dbReference>
<feature type="binding site" evidence="9">
    <location>
        <begin position="370"/>
        <end position="373"/>
    </location>
    <ligand>
        <name>GTP</name>
        <dbReference type="ChEBI" id="CHEBI:37565"/>
    </ligand>
</feature>
<evidence type="ECO:0000256" key="7">
    <source>
        <dbReference type="ARBA" id="ARBA00023170"/>
    </source>
</evidence>
<dbReference type="SUPFAM" id="SSF52540">
    <property type="entry name" value="P-loop containing nucleoside triphosphate hydrolases"/>
    <property type="match status" value="1"/>
</dbReference>
<keyword evidence="13" id="KW-1185">Reference proteome</keyword>
<evidence type="ECO:0000256" key="4">
    <source>
        <dbReference type="ARBA" id="ARBA00022801"/>
    </source>
</evidence>
<keyword evidence="5 9" id="KW-0342">GTP-binding</keyword>
<dbReference type="Pfam" id="PF00448">
    <property type="entry name" value="SRP54"/>
    <property type="match status" value="1"/>
</dbReference>
<name>A0ABY8CE53_9GAMM</name>
<comment type="function">
    <text evidence="9">Involved in targeting and insertion of nascent membrane proteins into the cytoplasmic membrane. Acts as a receptor for the complex formed by the signal recognition particle (SRP) and the ribosome-nascent chain (RNC). Interaction with SRP-RNC leads to the transfer of the RNC complex to the Sec translocase for insertion into the membrane, the hydrolysis of GTP by both Ffh and FtsY, and the dissociation of the SRP-FtsY complex into the individual components.</text>
</comment>
<evidence type="ECO:0000256" key="10">
    <source>
        <dbReference type="SAM" id="MobiDB-lite"/>
    </source>
</evidence>
<feature type="region of interest" description="Disordered" evidence="10">
    <location>
        <begin position="1"/>
        <end position="88"/>
    </location>
</feature>
<dbReference type="PANTHER" id="PTHR43134">
    <property type="entry name" value="SIGNAL RECOGNITION PARTICLE RECEPTOR SUBUNIT ALPHA"/>
    <property type="match status" value="1"/>
</dbReference>
<feature type="domain" description="SRP54-type proteins GTP-binding" evidence="11">
    <location>
        <begin position="391"/>
        <end position="404"/>
    </location>
</feature>
<evidence type="ECO:0000256" key="3">
    <source>
        <dbReference type="ARBA" id="ARBA00022741"/>
    </source>
</evidence>
<dbReference type="InterPro" id="IPR027417">
    <property type="entry name" value="P-loop_NTPase"/>
</dbReference>
<dbReference type="Gene3D" id="3.40.50.300">
    <property type="entry name" value="P-loop containing nucleotide triphosphate hydrolases"/>
    <property type="match status" value="1"/>
</dbReference>
<dbReference type="InterPro" id="IPR000897">
    <property type="entry name" value="SRP54_GTPase_dom"/>
</dbReference>
<dbReference type="HAMAP" id="MF_00920">
    <property type="entry name" value="FtsY"/>
    <property type="match status" value="1"/>
</dbReference>
<dbReference type="EC" id="3.6.5.4" evidence="9"/>
<evidence type="ECO:0000256" key="2">
    <source>
        <dbReference type="ARBA" id="ARBA00022490"/>
    </source>
</evidence>
<comment type="catalytic activity">
    <reaction evidence="8 9">
        <text>GTP + H2O = GDP + phosphate + H(+)</text>
        <dbReference type="Rhea" id="RHEA:19669"/>
        <dbReference type="ChEBI" id="CHEBI:15377"/>
        <dbReference type="ChEBI" id="CHEBI:15378"/>
        <dbReference type="ChEBI" id="CHEBI:37565"/>
        <dbReference type="ChEBI" id="CHEBI:43474"/>
        <dbReference type="ChEBI" id="CHEBI:58189"/>
        <dbReference type="EC" id="3.6.5.4"/>
    </reaction>
</comment>
<dbReference type="SMART" id="SM00962">
    <property type="entry name" value="SRP54"/>
    <property type="match status" value="1"/>
</dbReference>
<evidence type="ECO:0000259" key="11">
    <source>
        <dbReference type="PROSITE" id="PS00300"/>
    </source>
</evidence>
<evidence type="ECO:0000256" key="8">
    <source>
        <dbReference type="ARBA" id="ARBA00048027"/>
    </source>
</evidence>
<dbReference type="SUPFAM" id="SSF47364">
    <property type="entry name" value="Domain of the SRP/SRP receptor G-proteins"/>
    <property type="match status" value="1"/>
</dbReference>
<dbReference type="NCBIfam" id="TIGR00064">
    <property type="entry name" value="ftsY"/>
    <property type="match status" value="1"/>
</dbReference>
<dbReference type="Proteomes" id="UP001222275">
    <property type="component" value="Chromosome"/>
</dbReference>
<protein>
    <recommendedName>
        <fullName evidence="9">Signal recognition particle receptor FtsY</fullName>
        <shortName evidence="9">SRP receptor</shortName>
        <ecNumber evidence="9">3.6.5.4</ecNumber>
    </recommendedName>
</protein>
<dbReference type="PANTHER" id="PTHR43134:SF1">
    <property type="entry name" value="SIGNAL RECOGNITION PARTICLE RECEPTOR SUBUNIT ALPHA"/>
    <property type="match status" value="1"/>
</dbReference>
<dbReference type="InterPro" id="IPR036225">
    <property type="entry name" value="SRP/SRP_N"/>
</dbReference>
<accession>A0ABY8CE53</accession>
<feature type="compositionally biased region" description="Polar residues" evidence="10">
    <location>
        <begin position="70"/>
        <end position="80"/>
    </location>
</feature>
<keyword evidence="3 9" id="KW-0547">Nucleotide-binding</keyword>
<proteinExistence type="inferred from homology"/>
<comment type="similarity">
    <text evidence="9">Belongs to the GTP-binding SRP family. FtsY subfamily.</text>
</comment>
<keyword evidence="7 9" id="KW-0675">Receptor</keyword>
<dbReference type="InterPro" id="IPR013822">
    <property type="entry name" value="Signal_recog_particl_SRP54_hlx"/>
</dbReference>
<dbReference type="RefSeq" id="WP_275594674.1">
    <property type="nucleotide sequence ID" value="NZ_CP102381.1"/>
</dbReference>
<reference evidence="12 13" key="1">
    <citation type="submission" date="2022-06" db="EMBL/GenBank/DDBJ databases">
        <title>Thiomicrohabdus sp. nov, an obligately chemolithoautotrophic, sulfur-oxidizing bacterium isolated from beach of Guanyin Mountain. Amoy.</title>
        <authorList>
            <person name="Zhu H."/>
        </authorList>
    </citation>
    <scope>NUCLEOTIDE SEQUENCE [LARGE SCALE GENOMIC DNA]</scope>
    <source>
        <strain evidence="12 13">XGS-01</strain>
    </source>
</reference>
<feature type="compositionally biased region" description="Polar residues" evidence="10">
    <location>
        <begin position="30"/>
        <end position="40"/>
    </location>
</feature>
<feature type="binding site" evidence="9">
    <location>
        <begin position="306"/>
        <end position="310"/>
    </location>
    <ligand>
        <name>GTP</name>
        <dbReference type="ChEBI" id="CHEBI:37565"/>
    </ligand>
</feature>
<feature type="binding site" evidence="9">
    <location>
        <begin position="224"/>
        <end position="231"/>
    </location>
    <ligand>
        <name>GTP</name>
        <dbReference type="ChEBI" id="CHEBI:37565"/>
    </ligand>
</feature>
<evidence type="ECO:0000313" key="12">
    <source>
        <dbReference type="EMBL" id="WEJ62418.1"/>
    </source>
</evidence>
<keyword evidence="4 9" id="KW-0378">Hydrolase</keyword>
<comment type="subunit">
    <text evidence="9">Part of the signal recognition particle protein translocation system, which is composed of SRP and FtsY. SRP is a ribonucleoprotein composed of Ffh and a 4.5S RNA molecule.</text>
</comment>